<evidence type="ECO:0000313" key="2">
    <source>
        <dbReference type="Proteomes" id="UP000632222"/>
    </source>
</evidence>
<dbReference type="EMBL" id="BMOD01000014">
    <property type="protein sequence ID" value="GGJ43768.1"/>
    <property type="molecule type" value="Genomic_DNA"/>
</dbReference>
<reference evidence="2" key="1">
    <citation type="journal article" date="2019" name="Int. J. Syst. Evol. Microbiol.">
        <title>The Global Catalogue of Microorganisms (GCM) 10K type strain sequencing project: providing services to taxonomists for standard genome sequencing and annotation.</title>
        <authorList>
            <consortium name="The Broad Institute Genomics Platform"/>
            <consortium name="The Broad Institute Genome Sequencing Center for Infectious Disease"/>
            <person name="Wu L."/>
            <person name="Ma J."/>
        </authorList>
    </citation>
    <scope>NUCLEOTIDE SEQUENCE [LARGE SCALE GENOMIC DNA]</scope>
    <source>
        <strain evidence="2">JCM 14370</strain>
    </source>
</reference>
<evidence type="ECO:0000313" key="1">
    <source>
        <dbReference type="EMBL" id="GGJ43768.1"/>
    </source>
</evidence>
<keyword evidence="2" id="KW-1185">Reference proteome</keyword>
<dbReference type="RefSeq" id="WP_189004250.1">
    <property type="nucleotide sequence ID" value="NZ_BMOD01000014.1"/>
</dbReference>
<comment type="caution">
    <text evidence="1">The sequence shown here is derived from an EMBL/GenBank/DDBJ whole genome shotgun (WGS) entry which is preliminary data.</text>
</comment>
<accession>A0ABQ2D2V1</accession>
<dbReference type="Proteomes" id="UP000632222">
    <property type="component" value="Unassembled WGS sequence"/>
</dbReference>
<organism evidence="1 2">
    <name type="scientific">Deinococcus roseus</name>
    <dbReference type="NCBI Taxonomy" id="392414"/>
    <lineage>
        <taxon>Bacteria</taxon>
        <taxon>Thermotogati</taxon>
        <taxon>Deinococcota</taxon>
        <taxon>Deinococci</taxon>
        <taxon>Deinococcales</taxon>
        <taxon>Deinococcaceae</taxon>
        <taxon>Deinococcus</taxon>
    </lineage>
</organism>
<gene>
    <name evidence="1" type="ORF">GCM10008938_32580</name>
</gene>
<name>A0ABQ2D2V1_9DEIO</name>
<sequence length="100" mass="10837">MQQGSHNTLQQITPLTAQGAALQLLLAFQDSPPDVRKQAGDQLQDLQEELAAPTTKAYRILASLTTLLTLSGNDPEVWKRVAEVARQCGMSFPEVQHGPG</sequence>
<protein>
    <submittedName>
        <fullName evidence="1">Uncharacterized protein</fullName>
    </submittedName>
</protein>
<proteinExistence type="predicted"/>